<feature type="non-terminal residue" evidence="2">
    <location>
        <position position="87"/>
    </location>
</feature>
<evidence type="ECO:0000313" key="3">
    <source>
        <dbReference type="Proteomes" id="UP001642487"/>
    </source>
</evidence>
<gene>
    <name evidence="2" type="ORF">CITCOLO1_LOCUS3448</name>
</gene>
<organism evidence="2 3">
    <name type="scientific">Citrullus colocynthis</name>
    <name type="common">colocynth</name>
    <dbReference type="NCBI Taxonomy" id="252529"/>
    <lineage>
        <taxon>Eukaryota</taxon>
        <taxon>Viridiplantae</taxon>
        <taxon>Streptophyta</taxon>
        <taxon>Embryophyta</taxon>
        <taxon>Tracheophyta</taxon>
        <taxon>Spermatophyta</taxon>
        <taxon>Magnoliopsida</taxon>
        <taxon>eudicotyledons</taxon>
        <taxon>Gunneridae</taxon>
        <taxon>Pentapetalae</taxon>
        <taxon>rosids</taxon>
        <taxon>fabids</taxon>
        <taxon>Cucurbitales</taxon>
        <taxon>Cucurbitaceae</taxon>
        <taxon>Benincaseae</taxon>
        <taxon>Citrullus</taxon>
    </lineage>
</organism>
<feature type="compositionally biased region" description="Polar residues" evidence="1">
    <location>
        <begin position="60"/>
        <end position="70"/>
    </location>
</feature>
<dbReference type="EMBL" id="OZ021744">
    <property type="protein sequence ID" value="CAK9311781.1"/>
    <property type="molecule type" value="Genomic_DNA"/>
</dbReference>
<feature type="compositionally biased region" description="Basic and acidic residues" evidence="1">
    <location>
        <begin position="77"/>
        <end position="87"/>
    </location>
</feature>
<feature type="region of interest" description="Disordered" evidence="1">
    <location>
        <begin position="60"/>
        <end position="87"/>
    </location>
</feature>
<evidence type="ECO:0000256" key="1">
    <source>
        <dbReference type="SAM" id="MobiDB-lite"/>
    </source>
</evidence>
<proteinExistence type="predicted"/>
<dbReference type="Proteomes" id="UP001642487">
    <property type="component" value="Chromosome 10"/>
</dbReference>
<name>A0ABP0XXY8_9ROSI</name>
<accession>A0ABP0XXY8</accession>
<sequence>MPTLLAAPFTLYVWRLAGKNLGDEIGDSVAIQLFGCAVFGVHDGNLEMPLDSGRDLRLPTNGSSTYSTSLVPPACGSRDREPSRILG</sequence>
<protein>
    <submittedName>
        <fullName evidence="2">Uncharacterized protein</fullName>
    </submittedName>
</protein>
<reference evidence="2 3" key="1">
    <citation type="submission" date="2024-03" db="EMBL/GenBank/DDBJ databases">
        <authorList>
            <person name="Gkanogiannis A."/>
            <person name="Becerra Lopez-Lavalle L."/>
        </authorList>
    </citation>
    <scope>NUCLEOTIDE SEQUENCE [LARGE SCALE GENOMIC DNA]</scope>
</reference>
<keyword evidence="3" id="KW-1185">Reference proteome</keyword>
<evidence type="ECO:0000313" key="2">
    <source>
        <dbReference type="EMBL" id="CAK9311781.1"/>
    </source>
</evidence>